<sequence length="150" mass="15868">MPLAASLRRMHHAPVRLSAARSPSHTRTRPNPLHHGLVQLSNSPTADDARGNGAKTKMAVRGTKAPPPLTQPAALPPLRPNPSIRRSDASSPSLHATRRPPAPPFDASIVHSRVPLPLHDLNYAPPHELAAPLKLTAMCDGPPNPTADGA</sequence>
<evidence type="ECO:0000313" key="3">
    <source>
        <dbReference type="Proteomes" id="UP000541558"/>
    </source>
</evidence>
<feature type="compositionally biased region" description="Pro residues" evidence="1">
    <location>
        <begin position="65"/>
        <end position="80"/>
    </location>
</feature>
<organism evidence="2 3">
    <name type="scientific">Ephemerocybe angulata</name>
    <dbReference type="NCBI Taxonomy" id="980116"/>
    <lineage>
        <taxon>Eukaryota</taxon>
        <taxon>Fungi</taxon>
        <taxon>Dikarya</taxon>
        <taxon>Basidiomycota</taxon>
        <taxon>Agaricomycotina</taxon>
        <taxon>Agaricomycetes</taxon>
        <taxon>Agaricomycetidae</taxon>
        <taxon>Agaricales</taxon>
        <taxon>Agaricineae</taxon>
        <taxon>Psathyrellaceae</taxon>
        <taxon>Ephemerocybe</taxon>
    </lineage>
</organism>
<dbReference type="Proteomes" id="UP000541558">
    <property type="component" value="Unassembled WGS sequence"/>
</dbReference>
<name>A0A8H5FFX1_9AGAR</name>
<evidence type="ECO:0000256" key="1">
    <source>
        <dbReference type="SAM" id="MobiDB-lite"/>
    </source>
</evidence>
<keyword evidence="3" id="KW-1185">Reference proteome</keyword>
<accession>A0A8H5FFX1</accession>
<dbReference type="EMBL" id="JAACJK010000065">
    <property type="protein sequence ID" value="KAF5334963.1"/>
    <property type="molecule type" value="Genomic_DNA"/>
</dbReference>
<evidence type="ECO:0000313" key="2">
    <source>
        <dbReference type="EMBL" id="KAF5334963.1"/>
    </source>
</evidence>
<dbReference type="OrthoDB" id="10627814at2759"/>
<comment type="caution">
    <text evidence="2">The sequence shown here is derived from an EMBL/GenBank/DDBJ whole genome shotgun (WGS) entry which is preliminary data.</text>
</comment>
<gene>
    <name evidence="2" type="ORF">D9611_009961</name>
</gene>
<protein>
    <submittedName>
        <fullName evidence="2">Uncharacterized protein</fullName>
    </submittedName>
</protein>
<feature type="region of interest" description="Disordered" evidence="1">
    <location>
        <begin position="1"/>
        <end position="108"/>
    </location>
</feature>
<dbReference type="AlphaFoldDB" id="A0A8H5FFX1"/>
<reference evidence="2 3" key="1">
    <citation type="journal article" date="2020" name="ISME J.">
        <title>Uncovering the hidden diversity of litter-decomposition mechanisms in mushroom-forming fungi.</title>
        <authorList>
            <person name="Floudas D."/>
            <person name="Bentzer J."/>
            <person name="Ahren D."/>
            <person name="Johansson T."/>
            <person name="Persson P."/>
            <person name="Tunlid A."/>
        </authorList>
    </citation>
    <scope>NUCLEOTIDE SEQUENCE [LARGE SCALE GENOMIC DNA]</scope>
    <source>
        <strain evidence="2 3">CBS 175.51</strain>
    </source>
</reference>
<proteinExistence type="predicted"/>